<name>A0ABM1YXS7_AEDAL</name>
<dbReference type="RefSeq" id="XP_019561934.2">
    <property type="nucleotide sequence ID" value="XM_019706389.3"/>
</dbReference>
<dbReference type="EnsemblMetazoa" id="AALFPA23_013091.R18893">
    <property type="protein sequence ID" value="AALFPA23_013091.P18893"/>
    <property type="gene ID" value="AALFPA23_013091"/>
</dbReference>
<reference evidence="3" key="1">
    <citation type="journal article" date="2015" name="Proc. Natl. Acad. Sci. U.S.A.">
        <title>Genome sequence of the Asian Tiger mosquito, Aedes albopictus, reveals insights into its biology, genetics, and evolution.</title>
        <authorList>
            <person name="Chen X.G."/>
            <person name="Jiang X."/>
            <person name="Gu J."/>
            <person name="Xu M."/>
            <person name="Wu Y."/>
            <person name="Deng Y."/>
            <person name="Zhang C."/>
            <person name="Bonizzoni M."/>
            <person name="Dermauw W."/>
            <person name="Vontas J."/>
            <person name="Armbruster P."/>
            <person name="Huang X."/>
            <person name="Yang Y."/>
            <person name="Zhang H."/>
            <person name="He W."/>
            <person name="Peng H."/>
            <person name="Liu Y."/>
            <person name="Wu K."/>
            <person name="Chen J."/>
            <person name="Lirakis M."/>
            <person name="Topalis P."/>
            <person name="Van Leeuwen T."/>
            <person name="Hall A.B."/>
            <person name="Jiang X."/>
            <person name="Thorpe C."/>
            <person name="Mueller R.L."/>
            <person name="Sun C."/>
            <person name="Waterhouse R.M."/>
            <person name="Yan G."/>
            <person name="Tu Z.J."/>
            <person name="Fang X."/>
            <person name="James A.A."/>
        </authorList>
    </citation>
    <scope>NUCLEOTIDE SEQUENCE [LARGE SCALE GENOMIC DNA]</scope>
    <source>
        <strain evidence="3">Foshan</strain>
    </source>
</reference>
<reference evidence="2" key="2">
    <citation type="submission" date="2025-05" db="UniProtKB">
        <authorList>
            <consortium name="EnsemblMetazoa"/>
        </authorList>
    </citation>
    <scope>IDENTIFICATION</scope>
    <source>
        <strain evidence="2">Foshan</strain>
    </source>
</reference>
<evidence type="ECO:0000313" key="2">
    <source>
        <dbReference type="EnsemblMetazoa" id="AALFPA23_013091.P18893"/>
    </source>
</evidence>
<sequence length="123" mass="13220">MKSLFQTLAVLFAISVVQIYGVCNIGFGKHPPTGVKLHTLHARNGPVAEPKNMSLVFDYAVSPVENVEISYVDITTSLEGGCTFSHPADGSITKGFKITVSTHAPVLEMSGTATVYGMRYGNW</sequence>
<organism evidence="2 3">
    <name type="scientific">Aedes albopictus</name>
    <name type="common">Asian tiger mosquito</name>
    <name type="synonym">Stegomyia albopicta</name>
    <dbReference type="NCBI Taxonomy" id="7160"/>
    <lineage>
        <taxon>Eukaryota</taxon>
        <taxon>Metazoa</taxon>
        <taxon>Ecdysozoa</taxon>
        <taxon>Arthropoda</taxon>
        <taxon>Hexapoda</taxon>
        <taxon>Insecta</taxon>
        <taxon>Pterygota</taxon>
        <taxon>Neoptera</taxon>
        <taxon>Endopterygota</taxon>
        <taxon>Diptera</taxon>
        <taxon>Nematocera</taxon>
        <taxon>Culicoidea</taxon>
        <taxon>Culicidae</taxon>
        <taxon>Culicinae</taxon>
        <taxon>Aedini</taxon>
        <taxon>Aedes</taxon>
        <taxon>Stegomyia</taxon>
    </lineage>
</organism>
<evidence type="ECO:0000256" key="1">
    <source>
        <dbReference type="SAM" id="SignalP"/>
    </source>
</evidence>
<dbReference type="GeneID" id="109430333"/>
<keyword evidence="1" id="KW-0732">Signal</keyword>
<accession>A0ABM1YXS7</accession>
<feature type="signal peptide" evidence="1">
    <location>
        <begin position="1"/>
        <end position="19"/>
    </location>
</feature>
<evidence type="ECO:0000313" key="3">
    <source>
        <dbReference type="Proteomes" id="UP000069940"/>
    </source>
</evidence>
<feature type="chain" id="PRO_5047045864" description="Salivary secreted peptide" evidence="1">
    <location>
        <begin position="20"/>
        <end position="123"/>
    </location>
</feature>
<protein>
    <recommendedName>
        <fullName evidence="4">Salivary secreted peptide</fullName>
    </recommendedName>
</protein>
<keyword evidence="3" id="KW-1185">Reference proteome</keyword>
<proteinExistence type="predicted"/>
<dbReference type="Proteomes" id="UP000069940">
    <property type="component" value="Unassembled WGS sequence"/>
</dbReference>
<evidence type="ECO:0008006" key="4">
    <source>
        <dbReference type="Google" id="ProtNLM"/>
    </source>
</evidence>